<evidence type="ECO:0000313" key="3">
    <source>
        <dbReference type="Proteomes" id="UP000314294"/>
    </source>
</evidence>
<accession>A0A4Z2F3W0</accession>
<proteinExistence type="predicted"/>
<dbReference type="AlphaFoldDB" id="A0A4Z2F3W0"/>
<gene>
    <name evidence="2" type="ORF">EYF80_054655</name>
</gene>
<protein>
    <submittedName>
        <fullName evidence="2">Uncharacterized protein</fullName>
    </submittedName>
</protein>
<keyword evidence="3" id="KW-1185">Reference proteome</keyword>
<organism evidence="2 3">
    <name type="scientific">Liparis tanakae</name>
    <name type="common">Tanaka's snailfish</name>
    <dbReference type="NCBI Taxonomy" id="230148"/>
    <lineage>
        <taxon>Eukaryota</taxon>
        <taxon>Metazoa</taxon>
        <taxon>Chordata</taxon>
        <taxon>Craniata</taxon>
        <taxon>Vertebrata</taxon>
        <taxon>Euteleostomi</taxon>
        <taxon>Actinopterygii</taxon>
        <taxon>Neopterygii</taxon>
        <taxon>Teleostei</taxon>
        <taxon>Neoteleostei</taxon>
        <taxon>Acanthomorphata</taxon>
        <taxon>Eupercaria</taxon>
        <taxon>Perciformes</taxon>
        <taxon>Cottioidei</taxon>
        <taxon>Cottales</taxon>
        <taxon>Liparidae</taxon>
        <taxon>Liparis</taxon>
    </lineage>
</organism>
<dbReference type="Proteomes" id="UP000314294">
    <property type="component" value="Unassembled WGS sequence"/>
</dbReference>
<reference evidence="2 3" key="1">
    <citation type="submission" date="2019-03" db="EMBL/GenBank/DDBJ databases">
        <title>First draft genome of Liparis tanakae, snailfish: a comprehensive survey of snailfish specific genes.</title>
        <authorList>
            <person name="Kim W."/>
            <person name="Song I."/>
            <person name="Jeong J.-H."/>
            <person name="Kim D."/>
            <person name="Kim S."/>
            <person name="Ryu S."/>
            <person name="Song J.Y."/>
            <person name="Lee S.K."/>
        </authorList>
    </citation>
    <scope>NUCLEOTIDE SEQUENCE [LARGE SCALE GENOMIC DNA]</scope>
    <source>
        <tissue evidence="2">Muscle</tissue>
    </source>
</reference>
<sequence>MLESQLSGRTAVRSLAPSSVEMTPFWSTLRIMVASTKYIRPFLSTAMPVEEEEEEEGTATPDVMLVERPAAQAAGVQLVALQRGGPLLPEDETGTGLIFVSHRHYMEGKRGRRRGRRGHDTKKVASVALPPSPQRSSKGRHCSPVPATTSALSGSRRPPVSEWTR</sequence>
<comment type="caution">
    <text evidence="2">The sequence shown here is derived from an EMBL/GenBank/DDBJ whole genome shotgun (WGS) entry which is preliminary data.</text>
</comment>
<name>A0A4Z2F3W0_9TELE</name>
<evidence type="ECO:0000313" key="2">
    <source>
        <dbReference type="EMBL" id="TNN35182.1"/>
    </source>
</evidence>
<dbReference type="EMBL" id="SRLO01001816">
    <property type="protein sequence ID" value="TNN35182.1"/>
    <property type="molecule type" value="Genomic_DNA"/>
</dbReference>
<evidence type="ECO:0000256" key="1">
    <source>
        <dbReference type="SAM" id="MobiDB-lite"/>
    </source>
</evidence>
<feature type="compositionally biased region" description="Basic residues" evidence="1">
    <location>
        <begin position="110"/>
        <end position="120"/>
    </location>
</feature>
<feature type="region of interest" description="Disordered" evidence="1">
    <location>
        <begin position="106"/>
        <end position="165"/>
    </location>
</feature>